<dbReference type="Proteomes" id="UP001209666">
    <property type="component" value="Unassembled WGS sequence"/>
</dbReference>
<dbReference type="InterPro" id="IPR000305">
    <property type="entry name" value="GIY-YIG_endonuc"/>
</dbReference>
<reference evidence="4" key="3">
    <citation type="submission" date="2022-09" db="EMBL/GenBank/DDBJ databases">
        <authorList>
            <person name="Hitch T.C.A."/>
        </authorList>
    </citation>
    <scope>NUCLEOTIDE SEQUENCE</scope>
    <source>
        <strain evidence="4">Sanger_19</strain>
    </source>
</reference>
<dbReference type="Pfam" id="PF01541">
    <property type="entry name" value="GIY-YIG"/>
    <property type="match status" value="1"/>
</dbReference>
<dbReference type="InterPro" id="IPR050190">
    <property type="entry name" value="UPF0213_domain"/>
</dbReference>
<gene>
    <name evidence="3" type="ORF">LKD47_05600</name>
    <name evidence="4" type="ORF">OCV43_06860</name>
</gene>
<dbReference type="AlphaFoldDB" id="A0AAW4WGL2"/>
<keyword evidence="6" id="KW-1185">Reference proteome</keyword>
<dbReference type="EMBL" id="JAOQKI010000008">
    <property type="protein sequence ID" value="MCU6716996.1"/>
    <property type="molecule type" value="Genomic_DNA"/>
</dbReference>
<evidence type="ECO:0000313" key="6">
    <source>
        <dbReference type="Proteomes" id="UP001209666"/>
    </source>
</evidence>
<accession>A0AAW4WGL2</accession>
<reference evidence="3" key="2">
    <citation type="submission" date="2021-10" db="EMBL/GenBank/DDBJ databases">
        <title>Anaerobic single-cell dispensing facilitates the cultivation of human gut bacteria.</title>
        <authorList>
            <person name="Afrizal A."/>
        </authorList>
    </citation>
    <scope>NUCLEOTIDE SEQUENCE</scope>
    <source>
        <strain evidence="3">CLA-AA-H204</strain>
    </source>
</reference>
<dbReference type="RefSeq" id="WP_117697895.1">
    <property type="nucleotide sequence ID" value="NZ_JAJEQW010000004.1"/>
</dbReference>
<organism evidence="3 5">
    <name type="scientific">Roseburia amylophila</name>
    <dbReference type="NCBI Taxonomy" id="2981794"/>
    <lineage>
        <taxon>Bacteria</taxon>
        <taxon>Bacillati</taxon>
        <taxon>Bacillota</taxon>
        <taxon>Clostridia</taxon>
        <taxon>Lachnospirales</taxon>
        <taxon>Lachnospiraceae</taxon>
        <taxon>Roseburia</taxon>
    </lineage>
</organism>
<dbReference type="CDD" id="cd10456">
    <property type="entry name" value="GIY-YIG_UPF0213"/>
    <property type="match status" value="1"/>
</dbReference>
<dbReference type="InterPro" id="IPR035901">
    <property type="entry name" value="GIY-YIG_endonuc_sf"/>
</dbReference>
<feature type="domain" description="GIY-YIG" evidence="2">
    <location>
        <begin position="4"/>
        <end position="79"/>
    </location>
</feature>
<name>A0AAW4WGL2_9FIRM</name>
<proteinExistence type="inferred from homology"/>
<evidence type="ECO:0000313" key="3">
    <source>
        <dbReference type="EMBL" id="MCC2241781.1"/>
    </source>
</evidence>
<dbReference type="PROSITE" id="PS50164">
    <property type="entry name" value="GIY_YIG"/>
    <property type="match status" value="1"/>
</dbReference>
<dbReference type="PANTHER" id="PTHR34477:SF1">
    <property type="entry name" value="UPF0213 PROTEIN YHBQ"/>
    <property type="match status" value="1"/>
</dbReference>
<dbReference type="EMBL" id="JAJEQW010000004">
    <property type="protein sequence ID" value="MCC2241781.1"/>
    <property type="molecule type" value="Genomic_DNA"/>
</dbReference>
<dbReference type="Proteomes" id="UP001198893">
    <property type="component" value="Unassembled WGS sequence"/>
</dbReference>
<evidence type="ECO:0000313" key="4">
    <source>
        <dbReference type="EMBL" id="MCU6716996.1"/>
    </source>
</evidence>
<dbReference type="SUPFAM" id="SSF82771">
    <property type="entry name" value="GIY-YIG endonuclease"/>
    <property type="match status" value="1"/>
</dbReference>
<sequence length="89" mass="10370">MKEKHNYTYMVLCRDGSLYTGWTTDIDKRIEAHNSGKGAKYTRNRGPVELRYLEESGTKEEAMQKEAAYKKLTRKQKDALILSKKNLLQ</sequence>
<reference evidence="4 6" key="1">
    <citation type="journal article" date="2021" name="ISME Commun">
        <title>Automated analysis of genomic sequences facilitates high-throughput and comprehensive description of bacteria.</title>
        <authorList>
            <person name="Hitch T.C.A."/>
        </authorList>
    </citation>
    <scope>NUCLEOTIDE SEQUENCE [LARGE SCALE GENOMIC DNA]</scope>
    <source>
        <strain evidence="4 6">Sanger_19</strain>
    </source>
</reference>
<comment type="similarity">
    <text evidence="1">Belongs to the UPF0213 family.</text>
</comment>
<comment type="caution">
    <text evidence="3">The sequence shown here is derived from an EMBL/GenBank/DDBJ whole genome shotgun (WGS) entry which is preliminary data.</text>
</comment>
<dbReference type="Gene3D" id="3.40.1440.10">
    <property type="entry name" value="GIY-YIG endonuclease"/>
    <property type="match status" value="1"/>
</dbReference>
<evidence type="ECO:0000313" key="5">
    <source>
        <dbReference type="Proteomes" id="UP001198893"/>
    </source>
</evidence>
<evidence type="ECO:0000256" key="1">
    <source>
        <dbReference type="ARBA" id="ARBA00007435"/>
    </source>
</evidence>
<protein>
    <submittedName>
        <fullName evidence="3">GIY-YIG nuclease family protein</fullName>
    </submittedName>
</protein>
<evidence type="ECO:0000259" key="2">
    <source>
        <dbReference type="PROSITE" id="PS50164"/>
    </source>
</evidence>
<dbReference type="PANTHER" id="PTHR34477">
    <property type="entry name" value="UPF0213 PROTEIN YHBQ"/>
    <property type="match status" value="1"/>
</dbReference>